<feature type="compositionally biased region" description="Acidic residues" evidence="1">
    <location>
        <begin position="15"/>
        <end position="33"/>
    </location>
</feature>
<organism evidence="2">
    <name type="scientific">marine metagenome</name>
    <dbReference type="NCBI Taxonomy" id="408172"/>
    <lineage>
        <taxon>unclassified sequences</taxon>
        <taxon>metagenomes</taxon>
        <taxon>ecological metagenomes</taxon>
    </lineage>
</organism>
<accession>A0A382CKG9</accession>
<proteinExistence type="predicted"/>
<feature type="region of interest" description="Disordered" evidence="1">
    <location>
        <begin position="1"/>
        <end position="38"/>
    </location>
</feature>
<dbReference type="EMBL" id="UINC01034946">
    <property type="protein sequence ID" value="SVB26570.1"/>
    <property type="molecule type" value="Genomic_DNA"/>
</dbReference>
<reference evidence="2" key="1">
    <citation type="submission" date="2018-05" db="EMBL/GenBank/DDBJ databases">
        <authorList>
            <person name="Lanie J.A."/>
            <person name="Ng W.-L."/>
            <person name="Kazmierczak K.M."/>
            <person name="Andrzejewski T.M."/>
            <person name="Davidsen T.M."/>
            <person name="Wayne K.J."/>
            <person name="Tettelin H."/>
            <person name="Glass J.I."/>
            <person name="Rusch D."/>
            <person name="Podicherti R."/>
            <person name="Tsui H.-C.T."/>
            <person name="Winkler M.E."/>
        </authorList>
    </citation>
    <scope>NUCLEOTIDE SEQUENCE</scope>
</reference>
<evidence type="ECO:0000313" key="2">
    <source>
        <dbReference type="EMBL" id="SVB26570.1"/>
    </source>
</evidence>
<gene>
    <name evidence="2" type="ORF">METZ01_LOCUS179424</name>
</gene>
<protein>
    <submittedName>
        <fullName evidence="2">Uncharacterized protein</fullName>
    </submittedName>
</protein>
<name>A0A382CKG9_9ZZZZ</name>
<dbReference type="AlphaFoldDB" id="A0A382CKG9"/>
<evidence type="ECO:0000256" key="1">
    <source>
        <dbReference type="SAM" id="MobiDB-lite"/>
    </source>
</evidence>
<feature type="non-terminal residue" evidence="2">
    <location>
        <position position="95"/>
    </location>
</feature>
<sequence length="95" mass="10692">MGDDKGETDVVELPPIEDQDADPVGDGSDEDSGKEDGKHLTKVKTLLNRIEILSGNEFFDTQDRARLMNIVKKMLQGDNVPYNHVYILVDMILKF</sequence>